<proteinExistence type="predicted"/>
<evidence type="ECO:0000313" key="1">
    <source>
        <dbReference type="EMBL" id="UQA91656.1"/>
    </source>
</evidence>
<sequence>MRIATAITLVEQLTYKPGWAFTATDHSNRFEGVIKIRVDYPARNSARDQAEAGYPEEIVTYAEFPILVGDCGDGLRLYRRLLASIVEIETHEAREFLRLPESNWAPFHPHRIDGMRNWAAMAHDPDAAVMQGLSRDLQFGIA</sequence>
<protein>
    <submittedName>
        <fullName evidence="1">Uncharacterized protein</fullName>
    </submittedName>
</protein>
<keyword evidence="2" id="KW-1185">Reference proteome</keyword>
<accession>A0ABY4M1M4</accession>
<reference evidence="1" key="1">
    <citation type="submission" date="2021-10" db="EMBL/GenBank/DDBJ databases">
        <title>Streptomyces nigrumlapis sp.nov.,an antimicrobial producing actinobacterium isolated from Black Gobi rocks.</title>
        <authorList>
            <person name="Wen Y."/>
            <person name="Zhang W."/>
            <person name="Liu X.G."/>
        </authorList>
    </citation>
    <scope>NUCLEOTIDE SEQUENCE</scope>
    <source>
        <strain evidence="1">ST13-2-2</strain>
    </source>
</reference>
<gene>
    <name evidence="1" type="ORF">K9S39_07075</name>
</gene>
<organism evidence="1 2">
    <name type="scientific">Streptomyces halobius</name>
    <dbReference type="NCBI Taxonomy" id="2879846"/>
    <lineage>
        <taxon>Bacteria</taxon>
        <taxon>Bacillati</taxon>
        <taxon>Actinomycetota</taxon>
        <taxon>Actinomycetes</taxon>
        <taxon>Kitasatosporales</taxon>
        <taxon>Streptomycetaceae</taxon>
        <taxon>Streptomyces</taxon>
    </lineage>
</organism>
<dbReference type="RefSeq" id="WP_248862464.1">
    <property type="nucleotide sequence ID" value="NZ_CP086322.1"/>
</dbReference>
<dbReference type="EMBL" id="CP086322">
    <property type="protein sequence ID" value="UQA91656.1"/>
    <property type="molecule type" value="Genomic_DNA"/>
</dbReference>
<dbReference type="Proteomes" id="UP000830115">
    <property type="component" value="Chromosome"/>
</dbReference>
<name>A0ABY4M1M4_9ACTN</name>
<evidence type="ECO:0000313" key="2">
    <source>
        <dbReference type="Proteomes" id="UP000830115"/>
    </source>
</evidence>